<dbReference type="RefSeq" id="WP_090469024.1">
    <property type="nucleotide sequence ID" value="NZ_FOWF01000002.1"/>
</dbReference>
<evidence type="ECO:0000313" key="5">
    <source>
        <dbReference type="Proteomes" id="UP000198817"/>
    </source>
</evidence>
<feature type="domain" description="Fe/B12 periplasmic-binding" evidence="3">
    <location>
        <begin position="110"/>
        <end position="382"/>
    </location>
</feature>
<dbReference type="PANTHER" id="PTHR30535">
    <property type="entry name" value="VITAMIN B12-BINDING PROTEIN"/>
    <property type="match status" value="1"/>
</dbReference>
<dbReference type="Proteomes" id="UP000198817">
    <property type="component" value="Unassembled WGS sequence"/>
</dbReference>
<proteinExistence type="inferred from homology"/>
<dbReference type="STRING" id="155865.SAMN05216515_10226"/>
<keyword evidence="2" id="KW-0732">Signal</keyword>
<dbReference type="PANTHER" id="PTHR30535:SF34">
    <property type="entry name" value="MOLYBDATE-BINDING PROTEIN MOLA"/>
    <property type="match status" value="1"/>
</dbReference>
<reference evidence="4 5" key="1">
    <citation type="submission" date="2016-10" db="EMBL/GenBank/DDBJ databases">
        <authorList>
            <person name="de Groot N.N."/>
        </authorList>
    </citation>
    <scope>NUCLEOTIDE SEQUENCE [LARGE SCALE GENOMIC DNA]</scope>
    <source>
        <strain evidence="4 5">KHGC13</strain>
    </source>
</reference>
<dbReference type="Gene3D" id="3.40.50.1980">
    <property type="entry name" value="Nitrogenase molybdenum iron protein domain"/>
    <property type="match status" value="2"/>
</dbReference>
<comment type="similarity">
    <text evidence="1">Belongs to the bacterial solute-binding protein 8 family.</text>
</comment>
<dbReference type="OrthoDB" id="9812528at2"/>
<dbReference type="InterPro" id="IPR050902">
    <property type="entry name" value="ABC_Transporter_SBP"/>
</dbReference>
<feature type="signal peptide" evidence="2">
    <location>
        <begin position="1"/>
        <end position="26"/>
    </location>
</feature>
<dbReference type="EMBL" id="FPBT01000001">
    <property type="protein sequence ID" value="SFU27930.1"/>
    <property type="molecule type" value="Genomic_DNA"/>
</dbReference>
<dbReference type="AlphaFoldDB" id="A0A1I7EVG7"/>
<feature type="chain" id="PRO_5011584744" evidence="2">
    <location>
        <begin position="27"/>
        <end position="392"/>
    </location>
</feature>
<accession>A0A1I7EVG7</accession>
<evidence type="ECO:0000313" key="4">
    <source>
        <dbReference type="EMBL" id="SFU27930.1"/>
    </source>
</evidence>
<sequence>MRRKKKVFLLITILLAAALLAGCGNAAPSASSAGNSNTKNNENARKIRGLTYQSEVKREYADQFRIYRYQGGYRLITVADGSRYLVVPKGKKVPAGAGGKTVILRQPLSHVYNAATASMSLFSAAGALDQVTMSSLRESGWTFSAPRQRMQSGAMVYAGKYSEPDYEMLVDRRCDLAIESTMIYHTPDVKEMIEDLHIPVFVDRSSYEKRPLGRVEWVKVYGALTGRESAANRFFQGQKSKAAGRKTGGASQGKKGKKVAFFYLSTDGKAVVRREDDYVPAMIRMAGGKYAYSGVHARASSVPMSMENFYELTRDADLIVYNGSIDRTVRSLADLKAKDPIMKKIPAVRQGNCYVAGSAMYQRTDLTGEMIADFRNLLAGDTGDLRFMKKLK</sequence>
<organism evidence="4 5">
    <name type="scientific">Eubacterium pyruvativorans</name>
    <dbReference type="NCBI Taxonomy" id="155865"/>
    <lineage>
        <taxon>Bacteria</taxon>
        <taxon>Bacillati</taxon>
        <taxon>Bacillota</taxon>
        <taxon>Clostridia</taxon>
        <taxon>Eubacteriales</taxon>
        <taxon>Eubacteriaceae</taxon>
        <taxon>Eubacterium</taxon>
    </lineage>
</organism>
<dbReference type="InterPro" id="IPR002491">
    <property type="entry name" value="ABC_transptr_periplasmic_BD"/>
</dbReference>
<dbReference type="SUPFAM" id="SSF53807">
    <property type="entry name" value="Helical backbone' metal receptor"/>
    <property type="match status" value="1"/>
</dbReference>
<dbReference type="Pfam" id="PF01497">
    <property type="entry name" value="Peripla_BP_2"/>
    <property type="match status" value="1"/>
</dbReference>
<evidence type="ECO:0000259" key="3">
    <source>
        <dbReference type="PROSITE" id="PS50983"/>
    </source>
</evidence>
<evidence type="ECO:0000256" key="2">
    <source>
        <dbReference type="SAM" id="SignalP"/>
    </source>
</evidence>
<evidence type="ECO:0000256" key="1">
    <source>
        <dbReference type="ARBA" id="ARBA00008814"/>
    </source>
</evidence>
<protein>
    <submittedName>
        <fullName evidence="4">Iron complex transport system substrate-binding protein</fullName>
    </submittedName>
</protein>
<keyword evidence="5" id="KW-1185">Reference proteome</keyword>
<name>A0A1I7EVG7_9FIRM</name>
<dbReference type="PROSITE" id="PS50983">
    <property type="entry name" value="FE_B12_PBP"/>
    <property type="match status" value="1"/>
</dbReference>
<gene>
    <name evidence="4" type="ORF">SAMN05216508_10126</name>
</gene>
<dbReference type="PROSITE" id="PS51257">
    <property type="entry name" value="PROKAR_LIPOPROTEIN"/>
    <property type="match status" value="1"/>
</dbReference>